<reference evidence="1" key="1">
    <citation type="submission" date="2020-07" db="EMBL/GenBank/DDBJ databases">
        <title>The High-quality genome of the commercially important snow crab, Chionoecetes opilio.</title>
        <authorList>
            <person name="Jeong J.-H."/>
            <person name="Ryu S."/>
        </authorList>
    </citation>
    <scope>NUCLEOTIDE SEQUENCE</scope>
    <source>
        <strain evidence="1">MADBK_172401_WGS</strain>
        <tissue evidence="1">Digestive gland</tissue>
    </source>
</reference>
<evidence type="ECO:0000313" key="1">
    <source>
        <dbReference type="EMBL" id="KAG0711867.1"/>
    </source>
</evidence>
<dbReference type="AlphaFoldDB" id="A0A8J4XS18"/>
<sequence>MVYGGASLAARYGLHSLRPASILVPTCPRPFRLTVMASITSSAMQCLGGVLELEEHTVKDVTDRLSRLPPPGLESACDNVSGTTVLLPSVILHCIRVSSRKNFI</sequence>
<organism evidence="1 2">
    <name type="scientific">Chionoecetes opilio</name>
    <name type="common">Atlantic snow crab</name>
    <name type="synonym">Cancer opilio</name>
    <dbReference type="NCBI Taxonomy" id="41210"/>
    <lineage>
        <taxon>Eukaryota</taxon>
        <taxon>Metazoa</taxon>
        <taxon>Ecdysozoa</taxon>
        <taxon>Arthropoda</taxon>
        <taxon>Crustacea</taxon>
        <taxon>Multicrustacea</taxon>
        <taxon>Malacostraca</taxon>
        <taxon>Eumalacostraca</taxon>
        <taxon>Eucarida</taxon>
        <taxon>Decapoda</taxon>
        <taxon>Pleocyemata</taxon>
        <taxon>Brachyura</taxon>
        <taxon>Eubrachyura</taxon>
        <taxon>Majoidea</taxon>
        <taxon>Majidae</taxon>
        <taxon>Chionoecetes</taxon>
    </lineage>
</organism>
<name>A0A8J4XS18_CHIOP</name>
<evidence type="ECO:0000313" key="2">
    <source>
        <dbReference type="Proteomes" id="UP000770661"/>
    </source>
</evidence>
<dbReference type="Proteomes" id="UP000770661">
    <property type="component" value="Unassembled WGS sequence"/>
</dbReference>
<dbReference type="OrthoDB" id="6372740at2759"/>
<keyword evidence="2" id="KW-1185">Reference proteome</keyword>
<accession>A0A8J4XS18</accession>
<gene>
    <name evidence="1" type="ORF">GWK47_019689</name>
</gene>
<dbReference type="EMBL" id="JACEEZ010022948">
    <property type="protein sequence ID" value="KAG0711867.1"/>
    <property type="molecule type" value="Genomic_DNA"/>
</dbReference>
<comment type="caution">
    <text evidence="1">The sequence shown here is derived from an EMBL/GenBank/DDBJ whole genome shotgun (WGS) entry which is preliminary data.</text>
</comment>
<proteinExistence type="predicted"/>
<protein>
    <submittedName>
        <fullName evidence="1">Uncharacterized protein</fullName>
    </submittedName>
</protein>